<feature type="modified residue" description="4-aspartylphosphate" evidence="6">
    <location>
        <position position="61"/>
    </location>
</feature>
<dbReference type="GO" id="GO:0032993">
    <property type="term" value="C:protein-DNA complex"/>
    <property type="evidence" value="ECO:0007669"/>
    <property type="project" value="TreeGrafter"/>
</dbReference>
<feature type="DNA-binding region" description="OmpR/PhoB-type" evidence="7">
    <location>
        <begin position="132"/>
        <end position="233"/>
    </location>
</feature>
<dbReference type="InterPro" id="IPR001867">
    <property type="entry name" value="OmpR/PhoB-type_DNA-bd"/>
</dbReference>
<evidence type="ECO:0000256" key="7">
    <source>
        <dbReference type="PROSITE-ProRule" id="PRU01091"/>
    </source>
</evidence>
<organism evidence="10 11">
    <name type="scientific">Halomonas daqiaonensis</name>
    <dbReference type="NCBI Taxonomy" id="650850"/>
    <lineage>
        <taxon>Bacteria</taxon>
        <taxon>Pseudomonadati</taxon>
        <taxon>Pseudomonadota</taxon>
        <taxon>Gammaproteobacteria</taxon>
        <taxon>Oceanospirillales</taxon>
        <taxon>Halomonadaceae</taxon>
        <taxon>Halomonas</taxon>
    </lineage>
</organism>
<dbReference type="GO" id="GO:0006355">
    <property type="term" value="P:regulation of DNA-templated transcription"/>
    <property type="evidence" value="ECO:0007669"/>
    <property type="project" value="InterPro"/>
</dbReference>
<evidence type="ECO:0000313" key="11">
    <source>
        <dbReference type="Proteomes" id="UP000198807"/>
    </source>
</evidence>
<feature type="domain" description="OmpR/PhoB-type" evidence="9">
    <location>
        <begin position="132"/>
        <end position="233"/>
    </location>
</feature>
<dbReference type="GO" id="GO:0005829">
    <property type="term" value="C:cytosol"/>
    <property type="evidence" value="ECO:0007669"/>
    <property type="project" value="TreeGrafter"/>
</dbReference>
<dbReference type="Proteomes" id="UP000198807">
    <property type="component" value="Unassembled WGS sequence"/>
</dbReference>
<dbReference type="RefSeq" id="WP_089711673.1">
    <property type="nucleotide sequence ID" value="NZ_FOBC01000006.1"/>
</dbReference>
<dbReference type="PROSITE" id="PS50110">
    <property type="entry name" value="RESPONSE_REGULATORY"/>
    <property type="match status" value="1"/>
</dbReference>
<dbReference type="EMBL" id="FOBC01000006">
    <property type="protein sequence ID" value="SEL01589.1"/>
    <property type="molecule type" value="Genomic_DNA"/>
</dbReference>
<dbReference type="SUPFAM" id="SSF52172">
    <property type="entry name" value="CheY-like"/>
    <property type="match status" value="1"/>
</dbReference>
<dbReference type="Gene3D" id="6.10.250.690">
    <property type="match status" value="1"/>
</dbReference>
<dbReference type="PROSITE" id="PS51755">
    <property type="entry name" value="OMPR_PHOB"/>
    <property type="match status" value="1"/>
</dbReference>
<dbReference type="InterPro" id="IPR039420">
    <property type="entry name" value="WalR-like"/>
</dbReference>
<evidence type="ECO:0000256" key="5">
    <source>
        <dbReference type="ARBA" id="ARBA00023163"/>
    </source>
</evidence>
<dbReference type="Pfam" id="PF00486">
    <property type="entry name" value="Trans_reg_C"/>
    <property type="match status" value="1"/>
</dbReference>
<evidence type="ECO:0000256" key="3">
    <source>
        <dbReference type="ARBA" id="ARBA00023015"/>
    </source>
</evidence>
<dbReference type="InterPro" id="IPR001789">
    <property type="entry name" value="Sig_transdc_resp-reg_receiver"/>
</dbReference>
<dbReference type="OrthoDB" id="9802426at2"/>
<dbReference type="CDD" id="cd00383">
    <property type="entry name" value="trans_reg_C"/>
    <property type="match status" value="1"/>
</dbReference>
<name>A0A1H7LRU9_9GAMM</name>
<protein>
    <submittedName>
        <fullName evidence="10">Two-component system, OmpR family, response regulator BaeR</fullName>
    </submittedName>
</protein>
<accession>A0A1H7LRU9</accession>
<evidence type="ECO:0000256" key="4">
    <source>
        <dbReference type="ARBA" id="ARBA00023125"/>
    </source>
</evidence>
<reference evidence="11" key="1">
    <citation type="submission" date="2016-10" db="EMBL/GenBank/DDBJ databases">
        <authorList>
            <person name="Varghese N."/>
            <person name="Submissions S."/>
        </authorList>
    </citation>
    <scope>NUCLEOTIDE SEQUENCE [LARGE SCALE GENOMIC DNA]</scope>
    <source>
        <strain evidence="11">CGMCC 1.9150</strain>
    </source>
</reference>
<dbReference type="GO" id="GO:0000156">
    <property type="term" value="F:phosphorelay response regulator activity"/>
    <property type="evidence" value="ECO:0007669"/>
    <property type="project" value="TreeGrafter"/>
</dbReference>
<evidence type="ECO:0000256" key="2">
    <source>
        <dbReference type="ARBA" id="ARBA00023012"/>
    </source>
</evidence>
<dbReference type="STRING" id="650850.SAMN04488129_10651"/>
<gene>
    <name evidence="10" type="ORF">SAMN04488129_10651</name>
</gene>
<evidence type="ECO:0000256" key="1">
    <source>
        <dbReference type="ARBA" id="ARBA00022553"/>
    </source>
</evidence>
<keyword evidence="11" id="KW-1185">Reference proteome</keyword>
<evidence type="ECO:0000259" key="9">
    <source>
        <dbReference type="PROSITE" id="PS51755"/>
    </source>
</evidence>
<keyword evidence="4 7" id="KW-0238">DNA-binding</keyword>
<dbReference type="InterPro" id="IPR016032">
    <property type="entry name" value="Sig_transdc_resp-reg_C-effctor"/>
</dbReference>
<dbReference type="PANTHER" id="PTHR48111">
    <property type="entry name" value="REGULATOR OF RPOS"/>
    <property type="match status" value="1"/>
</dbReference>
<evidence type="ECO:0000259" key="8">
    <source>
        <dbReference type="PROSITE" id="PS50110"/>
    </source>
</evidence>
<dbReference type="SUPFAM" id="SSF46894">
    <property type="entry name" value="C-terminal effector domain of the bipartite response regulators"/>
    <property type="match status" value="1"/>
</dbReference>
<feature type="domain" description="Response regulatory" evidence="8">
    <location>
        <begin position="10"/>
        <end position="126"/>
    </location>
</feature>
<dbReference type="Pfam" id="PF00072">
    <property type="entry name" value="Response_reg"/>
    <property type="match status" value="1"/>
</dbReference>
<dbReference type="InterPro" id="IPR036388">
    <property type="entry name" value="WH-like_DNA-bd_sf"/>
</dbReference>
<dbReference type="AlphaFoldDB" id="A0A1H7LRU9"/>
<dbReference type="Gene3D" id="1.10.10.10">
    <property type="entry name" value="Winged helix-like DNA-binding domain superfamily/Winged helix DNA-binding domain"/>
    <property type="match status" value="1"/>
</dbReference>
<keyword evidence="1 6" id="KW-0597">Phosphoprotein</keyword>
<proteinExistence type="predicted"/>
<dbReference type="GO" id="GO:0000976">
    <property type="term" value="F:transcription cis-regulatory region binding"/>
    <property type="evidence" value="ECO:0007669"/>
    <property type="project" value="TreeGrafter"/>
</dbReference>
<dbReference type="SMART" id="SM00862">
    <property type="entry name" value="Trans_reg_C"/>
    <property type="match status" value="1"/>
</dbReference>
<dbReference type="SMART" id="SM00448">
    <property type="entry name" value="REC"/>
    <property type="match status" value="1"/>
</dbReference>
<keyword evidence="2" id="KW-0902">Two-component regulatory system</keyword>
<dbReference type="InterPro" id="IPR011006">
    <property type="entry name" value="CheY-like_superfamily"/>
</dbReference>
<sequence>MSTPDTDQDRILIVEDEPKIALLVADYLQGSGFTSHHLDHGDAVMPWLENCRTLPELVLLDLMLPGTDGLTLCREIRQRWPSMAIIMLTARVEEVDRLLGLELGADDYICKPFSPREVVARTKAVLRRSRAASAPAPGGSDLVLDDEGWRALADGQDLGLTAVEFQLLKVMMHSPGRIFTREQLMDHMYRDHRIVSERTVDSHIKKLRRKIADIWPEREVIRSVYGVGYKYQPEE</sequence>
<keyword evidence="5" id="KW-0804">Transcription</keyword>
<evidence type="ECO:0000256" key="6">
    <source>
        <dbReference type="PROSITE-ProRule" id="PRU00169"/>
    </source>
</evidence>
<dbReference type="Gene3D" id="3.40.50.2300">
    <property type="match status" value="1"/>
</dbReference>
<keyword evidence="3" id="KW-0805">Transcription regulation</keyword>
<dbReference type="PANTHER" id="PTHR48111:SF4">
    <property type="entry name" value="DNA-BINDING DUAL TRANSCRIPTIONAL REGULATOR OMPR"/>
    <property type="match status" value="1"/>
</dbReference>
<evidence type="ECO:0000313" key="10">
    <source>
        <dbReference type="EMBL" id="SEL01589.1"/>
    </source>
</evidence>